<reference evidence="1" key="1">
    <citation type="submission" date="2018-05" db="EMBL/GenBank/DDBJ databases">
        <authorList>
            <person name="Lanie J.A."/>
            <person name="Ng W.-L."/>
            <person name="Kazmierczak K.M."/>
            <person name="Andrzejewski T.M."/>
            <person name="Davidsen T.M."/>
            <person name="Wayne K.J."/>
            <person name="Tettelin H."/>
            <person name="Glass J.I."/>
            <person name="Rusch D."/>
            <person name="Podicherti R."/>
            <person name="Tsui H.-C.T."/>
            <person name="Winkler M.E."/>
        </authorList>
    </citation>
    <scope>NUCLEOTIDE SEQUENCE</scope>
</reference>
<accession>A0A383D6D8</accession>
<gene>
    <name evidence="1" type="ORF">METZ01_LOCUS492724</name>
</gene>
<dbReference type="EMBL" id="UINC01214575">
    <property type="protein sequence ID" value="SVE39870.1"/>
    <property type="molecule type" value="Genomic_DNA"/>
</dbReference>
<protein>
    <submittedName>
        <fullName evidence="1">Uncharacterized protein</fullName>
    </submittedName>
</protein>
<sequence>MTLSQVKLGYYCLSCKQTEDLSAYRDDYPTNWRQYPRAMSDSVLYCVL</sequence>
<evidence type="ECO:0000313" key="1">
    <source>
        <dbReference type="EMBL" id="SVE39870.1"/>
    </source>
</evidence>
<feature type="non-terminal residue" evidence="1">
    <location>
        <position position="48"/>
    </location>
</feature>
<proteinExistence type="predicted"/>
<organism evidence="1">
    <name type="scientific">marine metagenome</name>
    <dbReference type="NCBI Taxonomy" id="408172"/>
    <lineage>
        <taxon>unclassified sequences</taxon>
        <taxon>metagenomes</taxon>
        <taxon>ecological metagenomes</taxon>
    </lineage>
</organism>
<name>A0A383D6D8_9ZZZZ</name>
<dbReference type="AlphaFoldDB" id="A0A383D6D8"/>